<dbReference type="InterPro" id="IPR007867">
    <property type="entry name" value="GMC_OxRtase_C"/>
</dbReference>
<feature type="binding site" evidence="5">
    <location>
        <position position="444"/>
    </location>
    <ligand>
        <name>substrate</name>
    </ligand>
</feature>
<dbReference type="GO" id="GO:0016614">
    <property type="term" value="F:oxidoreductase activity, acting on CH-OH group of donors"/>
    <property type="evidence" value="ECO:0007669"/>
    <property type="project" value="InterPro"/>
</dbReference>
<dbReference type="InterPro" id="IPR000172">
    <property type="entry name" value="GMC_OxRdtase_N"/>
</dbReference>
<evidence type="ECO:0000256" key="6">
    <source>
        <dbReference type="RuleBase" id="RU003968"/>
    </source>
</evidence>
<dbReference type="InterPro" id="IPR012132">
    <property type="entry name" value="GMC_OxRdtase"/>
</dbReference>
<evidence type="ECO:0000256" key="2">
    <source>
        <dbReference type="ARBA" id="ARBA00010790"/>
    </source>
</evidence>
<dbReference type="GO" id="GO:0050660">
    <property type="term" value="F:flavin adenine dinucleotide binding"/>
    <property type="evidence" value="ECO:0007669"/>
    <property type="project" value="InterPro"/>
</dbReference>
<evidence type="ECO:0000256" key="1">
    <source>
        <dbReference type="ARBA" id="ARBA00001974"/>
    </source>
</evidence>
<comment type="similarity">
    <text evidence="2 6">Belongs to the GMC oxidoreductase family.</text>
</comment>
<sequence length="502" mass="53967">MPDHEVYDYVIVGAGSAGSVVTRRLIERTDATVLVLESGGPGHGEMVSNPSLWVENIGSEYDYGYAYEPHPATNNRVHALARGKLLGGSGGINALVWTRGHRADYDAWAAAGNTGWDYESLLPLFKRSEDWEDGATPLRGAGGPIRVERARNLHPVAQALIDSGRSIGMPYLDDITTAAPEGVGPVTLNIRDGRRVNPWDAYAERVLDSPRLRVLTGADVHRLTIVGDRCTGVEYVRDGLPATAGAREETVLCAGAIDTPRLLLRSGIGPSAELAAADIDTVVNSPGVGRNLQEHMILGGLAFEPYEPLGPLNNNLEGSVAFTRSRPDLDRPDLMIVAPQIPLVSPEIEEIYRPPPDSFCISPGLSAPRSRGYLRIHTGDRLEIQPHFLRERADLDALVDAVGLGAEIASRPAYRALIRRWVAPARPLSGSDAADFVRDAAMPYMHPAGTCALGSVVDPDLRLRGVDRVRVADASVMPTIVTSYIHATAVMIGEFAADRLAG</sequence>
<proteinExistence type="inferred from homology"/>
<dbReference type="PIRSF" id="PIRSF000137">
    <property type="entry name" value="Alcohol_oxidase"/>
    <property type="match status" value="1"/>
</dbReference>
<feature type="binding site" evidence="5">
    <location>
        <position position="220"/>
    </location>
    <ligand>
        <name>FAD</name>
        <dbReference type="ChEBI" id="CHEBI:57692"/>
    </ligand>
</feature>
<evidence type="ECO:0000259" key="8">
    <source>
        <dbReference type="PROSITE" id="PS00624"/>
    </source>
</evidence>
<dbReference type="Pfam" id="PF00732">
    <property type="entry name" value="GMC_oxred_N"/>
    <property type="match status" value="1"/>
</dbReference>
<evidence type="ECO:0000256" key="5">
    <source>
        <dbReference type="PIRSR" id="PIRSR000137-2"/>
    </source>
</evidence>
<dbReference type="RefSeq" id="WP_046089588.1">
    <property type="nucleotide sequence ID" value="NZ_LAKD02000019.1"/>
</dbReference>
<reference evidence="9" key="1">
    <citation type="submission" date="2016-12" db="EMBL/GenBank/DDBJ databases">
        <title>Genome sequence of Streptomyces antioxidans MUSC 164.</title>
        <authorList>
            <person name="Lee L.-H."/>
            <person name="Ser H.-L."/>
        </authorList>
    </citation>
    <scope>NUCLEOTIDE SEQUENCE [LARGE SCALE GENOMIC DNA]</scope>
    <source>
        <strain evidence="9">MUSC 164</strain>
    </source>
</reference>
<keyword evidence="3 6" id="KW-0285">Flavoprotein</keyword>
<dbReference type="OrthoDB" id="9785276at2"/>
<dbReference type="Gene3D" id="3.30.560.10">
    <property type="entry name" value="Glucose Oxidase, domain 3"/>
    <property type="match status" value="1"/>
</dbReference>
<comment type="cofactor">
    <cofactor evidence="1 5">
        <name>FAD</name>
        <dbReference type="ChEBI" id="CHEBI:57692"/>
    </cofactor>
</comment>
<dbReference type="SUPFAM" id="SSF51905">
    <property type="entry name" value="FAD/NAD(P)-binding domain"/>
    <property type="match status" value="1"/>
</dbReference>
<organism evidence="9 10">
    <name type="scientific">Streptomyces antioxidans</name>
    <dbReference type="NCBI Taxonomy" id="1507734"/>
    <lineage>
        <taxon>Bacteria</taxon>
        <taxon>Bacillati</taxon>
        <taxon>Actinomycetota</taxon>
        <taxon>Actinomycetes</taxon>
        <taxon>Kitasatosporales</taxon>
        <taxon>Streptomycetaceae</taxon>
        <taxon>Streptomyces</taxon>
    </lineage>
</organism>
<dbReference type="InterPro" id="IPR036188">
    <property type="entry name" value="FAD/NAD-bd_sf"/>
</dbReference>
<dbReference type="Gene3D" id="3.50.50.60">
    <property type="entry name" value="FAD/NAD(P)-binding domain"/>
    <property type="match status" value="1"/>
</dbReference>
<dbReference type="SUPFAM" id="SSF54373">
    <property type="entry name" value="FAD-linked reductases, C-terminal domain"/>
    <property type="match status" value="1"/>
</dbReference>
<evidence type="ECO:0000259" key="7">
    <source>
        <dbReference type="PROSITE" id="PS00623"/>
    </source>
</evidence>
<keyword evidence="4 5" id="KW-0274">FAD</keyword>
<dbReference type="PROSITE" id="PS00624">
    <property type="entry name" value="GMC_OXRED_2"/>
    <property type="match status" value="1"/>
</dbReference>
<dbReference type="Proteomes" id="UP000033615">
    <property type="component" value="Unassembled WGS sequence"/>
</dbReference>
<feature type="domain" description="Glucose-methanol-choline oxidoreductase N-terminal" evidence="7">
    <location>
        <begin position="83"/>
        <end position="106"/>
    </location>
</feature>
<name>A0A1V4D8H6_9ACTN</name>
<evidence type="ECO:0000256" key="3">
    <source>
        <dbReference type="ARBA" id="ARBA00022630"/>
    </source>
</evidence>
<dbReference type="PROSITE" id="PS00623">
    <property type="entry name" value="GMC_OXRED_1"/>
    <property type="match status" value="1"/>
</dbReference>
<feature type="binding site" evidence="5">
    <location>
        <begin position="93"/>
        <end position="96"/>
    </location>
    <ligand>
        <name>FAD</name>
        <dbReference type="ChEBI" id="CHEBI:57692"/>
    </ligand>
</feature>
<evidence type="ECO:0000313" key="9">
    <source>
        <dbReference type="EMBL" id="OPF81604.1"/>
    </source>
</evidence>
<dbReference type="EMBL" id="LAKD02000019">
    <property type="protein sequence ID" value="OPF81604.1"/>
    <property type="molecule type" value="Genomic_DNA"/>
</dbReference>
<protein>
    <submittedName>
        <fullName evidence="9">Choline dehydrogenase</fullName>
    </submittedName>
</protein>
<dbReference type="Pfam" id="PF05199">
    <property type="entry name" value="GMC_oxred_C"/>
    <property type="match status" value="1"/>
</dbReference>
<accession>A0A1V4D8H6</accession>
<dbReference type="PANTHER" id="PTHR11552">
    <property type="entry name" value="GLUCOSE-METHANOL-CHOLINE GMC OXIDOREDUCTASE"/>
    <property type="match status" value="1"/>
</dbReference>
<keyword evidence="10" id="KW-1185">Reference proteome</keyword>
<dbReference type="AlphaFoldDB" id="A0A1V4D8H6"/>
<feature type="domain" description="Glucose-methanol-choline oxidoreductase N-terminal" evidence="8">
    <location>
        <begin position="255"/>
        <end position="269"/>
    </location>
</feature>
<evidence type="ECO:0000256" key="4">
    <source>
        <dbReference type="ARBA" id="ARBA00022827"/>
    </source>
</evidence>
<evidence type="ECO:0000313" key="10">
    <source>
        <dbReference type="Proteomes" id="UP000033615"/>
    </source>
</evidence>
<dbReference type="PANTHER" id="PTHR11552:SF147">
    <property type="entry name" value="CHOLINE DEHYDROGENASE, MITOCHONDRIAL"/>
    <property type="match status" value="1"/>
</dbReference>
<comment type="caution">
    <text evidence="9">The sequence shown here is derived from an EMBL/GenBank/DDBJ whole genome shotgun (WGS) entry which is preliminary data.</text>
</comment>
<gene>
    <name evidence="9" type="ORF">VT50_0209350</name>
</gene>